<dbReference type="InterPro" id="IPR009057">
    <property type="entry name" value="Homeodomain-like_sf"/>
</dbReference>
<dbReference type="PANTHER" id="PTHR46796">
    <property type="entry name" value="HTH-TYPE TRANSCRIPTIONAL ACTIVATOR RHAS-RELATED"/>
    <property type="match status" value="1"/>
</dbReference>
<gene>
    <name evidence="5" type="ORF">SAMN04488057_1256</name>
</gene>
<dbReference type="InterPro" id="IPR046532">
    <property type="entry name" value="DUF6597"/>
</dbReference>
<dbReference type="InterPro" id="IPR018060">
    <property type="entry name" value="HTH_AraC"/>
</dbReference>
<feature type="domain" description="HTH araC/xylS-type" evidence="4">
    <location>
        <begin position="178"/>
        <end position="258"/>
    </location>
</feature>
<sequence>MVHKAYIPSKLVGIVDLIWEQEMEKPGTFTILPSGKVEIIFPFYPVKQLQAVKISARDNPVNNYSCFLSGLHTRPLKMEFDRFHALGIQMKPVSVKALFGIPLSKIRNYFVEGSLIIDDFAFIQEQLFSGKTFLERAKCLEDFLLSIIQETSELHEALHLDRCIRKLIHQNQFGAGRSVQNMMGYSRTHTFRLFNDWFGTSAHSYQNLIQFVRATAALHQPGLKLTAAGLYGGYYDQSHFIRKFQAYAAMTPGAYRKQMSGLPGLLFG</sequence>
<evidence type="ECO:0000256" key="1">
    <source>
        <dbReference type="ARBA" id="ARBA00023015"/>
    </source>
</evidence>
<proteinExistence type="predicted"/>
<keyword evidence="3" id="KW-0804">Transcription</keyword>
<dbReference type="AlphaFoldDB" id="A0A1M7QTI5"/>
<dbReference type="InterPro" id="IPR050204">
    <property type="entry name" value="AraC_XylS_family_regulators"/>
</dbReference>
<dbReference type="Proteomes" id="UP000184513">
    <property type="component" value="Unassembled WGS sequence"/>
</dbReference>
<dbReference type="STRING" id="388280.SAMN04488057_1256"/>
<accession>A0A1M7QTI5</accession>
<dbReference type="Pfam" id="PF20240">
    <property type="entry name" value="DUF6597"/>
    <property type="match status" value="1"/>
</dbReference>
<name>A0A1M7QTI5_9BACT</name>
<dbReference type="Gene3D" id="1.10.10.60">
    <property type="entry name" value="Homeodomain-like"/>
    <property type="match status" value="1"/>
</dbReference>
<reference evidence="5 6" key="1">
    <citation type="submission" date="2016-11" db="EMBL/GenBank/DDBJ databases">
        <authorList>
            <person name="Jaros S."/>
            <person name="Januszkiewicz K."/>
            <person name="Wedrychowicz H."/>
        </authorList>
    </citation>
    <scope>NUCLEOTIDE SEQUENCE [LARGE SCALE GENOMIC DNA]</scope>
    <source>
        <strain evidence="5 6">CGMCC 1.6102</strain>
    </source>
</reference>
<evidence type="ECO:0000259" key="4">
    <source>
        <dbReference type="PROSITE" id="PS01124"/>
    </source>
</evidence>
<dbReference type="Pfam" id="PF12833">
    <property type="entry name" value="HTH_18"/>
    <property type="match status" value="1"/>
</dbReference>
<protein>
    <submittedName>
        <fullName evidence="5">AraC-type DNA-binding protein</fullName>
    </submittedName>
</protein>
<dbReference type="RefSeq" id="WP_073098275.1">
    <property type="nucleotide sequence ID" value="NZ_FRCY01000025.1"/>
</dbReference>
<keyword evidence="2 5" id="KW-0238">DNA-binding</keyword>
<evidence type="ECO:0000313" key="5">
    <source>
        <dbReference type="EMBL" id="SHN35128.1"/>
    </source>
</evidence>
<organism evidence="5 6">
    <name type="scientific">Cyclobacterium lianum</name>
    <dbReference type="NCBI Taxonomy" id="388280"/>
    <lineage>
        <taxon>Bacteria</taxon>
        <taxon>Pseudomonadati</taxon>
        <taxon>Bacteroidota</taxon>
        <taxon>Cytophagia</taxon>
        <taxon>Cytophagales</taxon>
        <taxon>Cyclobacteriaceae</taxon>
        <taxon>Cyclobacterium</taxon>
    </lineage>
</organism>
<dbReference type="PROSITE" id="PS01124">
    <property type="entry name" value="HTH_ARAC_FAMILY_2"/>
    <property type="match status" value="1"/>
</dbReference>
<evidence type="ECO:0000313" key="6">
    <source>
        <dbReference type="Proteomes" id="UP000184513"/>
    </source>
</evidence>
<dbReference type="OrthoDB" id="635259at2"/>
<keyword evidence="1" id="KW-0805">Transcription regulation</keyword>
<dbReference type="EMBL" id="FRCY01000025">
    <property type="protein sequence ID" value="SHN35128.1"/>
    <property type="molecule type" value="Genomic_DNA"/>
</dbReference>
<dbReference type="SUPFAM" id="SSF46689">
    <property type="entry name" value="Homeodomain-like"/>
    <property type="match status" value="1"/>
</dbReference>
<dbReference type="GO" id="GO:0043565">
    <property type="term" value="F:sequence-specific DNA binding"/>
    <property type="evidence" value="ECO:0007669"/>
    <property type="project" value="InterPro"/>
</dbReference>
<dbReference type="SMART" id="SM00342">
    <property type="entry name" value="HTH_ARAC"/>
    <property type="match status" value="1"/>
</dbReference>
<dbReference type="GO" id="GO:0003700">
    <property type="term" value="F:DNA-binding transcription factor activity"/>
    <property type="evidence" value="ECO:0007669"/>
    <property type="project" value="InterPro"/>
</dbReference>
<evidence type="ECO:0000256" key="3">
    <source>
        <dbReference type="ARBA" id="ARBA00023163"/>
    </source>
</evidence>
<keyword evidence="6" id="KW-1185">Reference proteome</keyword>
<evidence type="ECO:0000256" key="2">
    <source>
        <dbReference type="ARBA" id="ARBA00023125"/>
    </source>
</evidence>